<protein>
    <submittedName>
        <fullName evidence="2">Uncharacterized protein</fullName>
    </submittedName>
</protein>
<dbReference type="Proteomes" id="UP001154282">
    <property type="component" value="Unassembled WGS sequence"/>
</dbReference>
<sequence length="47" mass="4630">MFRDARRMELHVGGGGGGGADGGVSSMVGPADQREACGGCFWGGSEG</sequence>
<accession>A0AAV0MH88</accession>
<gene>
    <name evidence="2" type="ORF">LITE_LOCUS28552</name>
</gene>
<feature type="region of interest" description="Disordered" evidence="1">
    <location>
        <begin position="1"/>
        <end position="27"/>
    </location>
</feature>
<proteinExistence type="predicted"/>
<organism evidence="2 3">
    <name type="scientific">Linum tenue</name>
    <dbReference type="NCBI Taxonomy" id="586396"/>
    <lineage>
        <taxon>Eukaryota</taxon>
        <taxon>Viridiplantae</taxon>
        <taxon>Streptophyta</taxon>
        <taxon>Embryophyta</taxon>
        <taxon>Tracheophyta</taxon>
        <taxon>Spermatophyta</taxon>
        <taxon>Magnoliopsida</taxon>
        <taxon>eudicotyledons</taxon>
        <taxon>Gunneridae</taxon>
        <taxon>Pentapetalae</taxon>
        <taxon>rosids</taxon>
        <taxon>fabids</taxon>
        <taxon>Malpighiales</taxon>
        <taxon>Linaceae</taxon>
        <taxon>Linum</taxon>
    </lineage>
</organism>
<keyword evidence="3" id="KW-1185">Reference proteome</keyword>
<feature type="compositionally biased region" description="Gly residues" evidence="1">
    <location>
        <begin position="12"/>
        <end position="22"/>
    </location>
</feature>
<evidence type="ECO:0000313" key="3">
    <source>
        <dbReference type="Proteomes" id="UP001154282"/>
    </source>
</evidence>
<name>A0AAV0MH88_9ROSI</name>
<dbReference type="AlphaFoldDB" id="A0AAV0MH88"/>
<reference evidence="2" key="1">
    <citation type="submission" date="2022-08" db="EMBL/GenBank/DDBJ databases">
        <authorList>
            <person name="Gutierrez-Valencia J."/>
        </authorList>
    </citation>
    <scope>NUCLEOTIDE SEQUENCE</scope>
</reference>
<evidence type="ECO:0000313" key="2">
    <source>
        <dbReference type="EMBL" id="CAI0445424.1"/>
    </source>
</evidence>
<feature type="compositionally biased region" description="Basic and acidic residues" evidence="1">
    <location>
        <begin position="1"/>
        <end position="10"/>
    </location>
</feature>
<dbReference type="EMBL" id="CAMGYJ010000007">
    <property type="protein sequence ID" value="CAI0445424.1"/>
    <property type="molecule type" value="Genomic_DNA"/>
</dbReference>
<comment type="caution">
    <text evidence="2">The sequence shown here is derived from an EMBL/GenBank/DDBJ whole genome shotgun (WGS) entry which is preliminary data.</text>
</comment>
<evidence type="ECO:0000256" key="1">
    <source>
        <dbReference type="SAM" id="MobiDB-lite"/>
    </source>
</evidence>